<dbReference type="EMBL" id="FMHG01000001">
    <property type="protein sequence ID" value="SCJ53909.1"/>
    <property type="molecule type" value="Genomic_DNA"/>
</dbReference>
<evidence type="ECO:0000259" key="13">
    <source>
        <dbReference type="PROSITE" id="PS51918"/>
    </source>
</evidence>
<organism evidence="14">
    <name type="scientific">uncultured Anaerotruncus sp</name>
    <dbReference type="NCBI Taxonomy" id="905011"/>
    <lineage>
        <taxon>Bacteria</taxon>
        <taxon>Bacillati</taxon>
        <taxon>Bacillota</taxon>
        <taxon>Clostridia</taxon>
        <taxon>Eubacteriales</taxon>
        <taxon>Oscillospiraceae</taxon>
        <taxon>Anaerotruncus</taxon>
        <taxon>environmental samples</taxon>
    </lineage>
</organism>
<keyword evidence="2 12" id="KW-0004">4Fe-4S</keyword>
<dbReference type="InterPro" id="IPR013785">
    <property type="entry name" value="Aldolase_TIM"/>
</dbReference>
<keyword evidence="11 12" id="KW-0411">Iron-sulfur</keyword>
<dbReference type="Gene3D" id="1.10.150.530">
    <property type="match status" value="1"/>
</dbReference>
<feature type="binding site" evidence="12">
    <location>
        <position position="115"/>
    </location>
    <ligand>
        <name>[4Fe-4S] cluster</name>
        <dbReference type="ChEBI" id="CHEBI:49883"/>
        <note>4Fe-4S-S-AdoMet</note>
    </ligand>
</feature>
<dbReference type="GO" id="GO:0070040">
    <property type="term" value="F:rRNA (adenine(2503)-C2-)-methyltransferase activity"/>
    <property type="evidence" value="ECO:0007669"/>
    <property type="project" value="UniProtKB-UniRule"/>
</dbReference>
<dbReference type="GO" id="GO:0046872">
    <property type="term" value="F:metal ion binding"/>
    <property type="evidence" value="ECO:0007669"/>
    <property type="project" value="UniProtKB-KW"/>
</dbReference>
<evidence type="ECO:0000256" key="9">
    <source>
        <dbReference type="ARBA" id="ARBA00022723"/>
    </source>
</evidence>
<evidence type="ECO:0000256" key="11">
    <source>
        <dbReference type="ARBA" id="ARBA00023014"/>
    </source>
</evidence>
<dbReference type="FunFam" id="3.20.20.70:FF:000014">
    <property type="entry name" value="Probable dual-specificity RNA methyltransferase RlmN"/>
    <property type="match status" value="1"/>
</dbReference>
<dbReference type="GO" id="GO:0070475">
    <property type="term" value="P:rRNA base methylation"/>
    <property type="evidence" value="ECO:0007669"/>
    <property type="project" value="UniProtKB-UniRule"/>
</dbReference>
<feature type="binding site" evidence="12">
    <location>
        <position position="289"/>
    </location>
    <ligand>
        <name>S-adenosyl-L-methionine</name>
        <dbReference type="ChEBI" id="CHEBI:59789"/>
    </ligand>
</feature>
<dbReference type="PANTHER" id="PTHR30544">
    <property type="entry name" value="23S RRNA METHYLTRANSFERASE"/>
    <property type="match status" value="1"/>
</dbReference>
<dbReference type="AlphaFoldDB" id="A0A1C6H8M2"/>
<evidence type="ECO:0000256" key="1">
    <source>
        <dbReference type="ARBA" id="ARBA00004496"/>
    </source>
</evidence>
<dbReference type="Pfam" id="PF21016">
    <property type="entry name" value="RlmN_N"/>
    <property type="match status" value="1"/>
</dbReference>
<comment type="cofactor">
    <cofactor evidence="12">
        <name>[4Fe-4S] cluster</name>
        <dbReference type="ChEBI" id="CHEBI:49883"/>
    </cofactor>
    <text evidence="12">Binds 1 [4Fe-4S] cluster. The cluster is coordinated with 3 cysteines and an exchangeable S-adenosyl-L-methionine.</text>
</comment>
<comment type="function">
    <text evidence="12">Specifically methylates position 2 of adenine 2503 in 23S rRNA and position 2 of adenine 37 in tRNAs.</text>
</comment>
<evidence type="ECO:0000256" key="10">
    <source>
        <dbReference type="ARBA" id="ARBA00023004"/>
    </source>
</evidence>
<evidence type="ECO:0000256" key="12">
    <source>
        <dbReference type="HAMAP-Rule" id="MF_01849"/>
    </source>
</evidence>
<dbReference type="CDD" id="cd01335">
    <property type="entry name" value="Radical_SAM"/>
    <property type="match status" value="1"/>
</dbReference>
<evidence type="ECO:0000313" key="14">
    <source>
        <dbReference type="EMBL" id="SCJ53909.1"/>
    </source>
</evidence>
<dbReference type="SFLD" id="SFLDS00029">
    <property type="entry name" value="Radical_SAM"/>
    <property type="match status" value="1"/>
</dbReference>
<dbReference type="InterPro" id="IPR007197">
    <property type="entry name" value="rSAM"/>
</dbReference>
<evidence type="ECO:0000256" key="8">
    <source>
        <dbReference type="ARBA" id="ARBA00022694"/>
    </source>
</evidence>
<feature type="active site" description="S-methylcysteine intermediate" evidence="12">
    <location>
        <position position="330"/>
    </location>
</feature>
<feature type="domain" description="Radical SAM core" evidence="13">
    <location>
        <begin position="97"/>
        <end position="325"/>
    </location>
</feature>
<keyword evidence="8 12" id="KW-0819">tRNA processing</keyword>
<keyword evidence="5 12" id="KW-0489">Methyltransferase</keyword>
<dbReference type="GO" id="GO:0000049">
    <property type="term" value="F:tRNA binding"/>
    <property type="evidence" value="ECO:0007669"/>
    <property type="project" value="UniProtKB-UniRule"/>
</dbReference>
<feature type="binding site" evidence="12">
    <location>
        <begin position="158"/>
        <end position="159"/>
    </location>
    <ligand>
        <name>S-adenosyl-L-methionine</name>
        <dbReference type="ChEBI" id="CHEBI:59789"/>
    </ligand>
</feature>
<keyword evidence="10 12" id="KW-0408">Iron</keyword>
<evidence type="ECO:0000256" key="4">
    <source>
        <dbReference type="ARBA" id="ARBA00022552"/>
    </source>
</evidence>
<keyword evidence="6 12" id="KW-0808">Transferase</keyword>
<dbReference type="Pfam" id="PF04055">
    <property type="entry name" value="Radical_SAM"/>
    <property type="match status" value="1"/>
</dbReference>
<proteinExistence type="inferred from homology"/>
<dbReference type="GO" id="GO:0030488">
    <property type="term" value="P:tRNA methylation"/>
    <property type="evidence" value="ECO:0007669"/>
    <property type="project" value="UniProtKB-UniRule"/>
</dbReference>
<keyword evidence="12" id="KW-1015">Disulfide bond</keyword>
<evidence type="ECO:0000256" key="7">
    <source>
        <dbReference type="ARBA" id="ARBA00022691"/>
    </source>
</evidence>
<dbReference type="EC" id="2.1.1.192" evidence="12"/>
<dbReference type="InterPro" id="IPR027492">
    <property type="entry name" value="RNA_MTrfase_RlmN"/>
</dbReference>
<reference evidence="14" key="1">
    <citation type="submission" date="2015-09" db="EMBL/GenBank/DDBJ databases">
        <authorList>
            <consortium name="Pathogen Informatics"/>
        </authorList>
    </citation>
    <scope>NUCLEOTIDE SEQUENCE</scope>
    <source>
        <strain evidence="14">2789STDY5834896</strain>
    </source>
</reference>
<dbReference type="Gene3D" id="3.20.20.70">
    <property type="entry name" value="Aldolase class I"/>
    <property type="match status" value="1"/>
</dbReference>
<comment type="catalytic activity">
    <reaction evidence="12">
        <text>adenosine(37) in tRNA + 2 reduced [2Fe-2S]-[ferredoxin] + 2 S-adenosyl-L-methionine = 2-methyladenosine(37) in tRNA + 5'-deoxyadenosine + L-methionine + 2 oxidized [2Fe-2S]-[ferredoxin] + S-adenosyl-L-homocysteine</text>
        <dbReference type="Rhea" id="RHEA:43332"/>
        <dbReference type="Rhea" id="RHEA-COMP:10000"/>
        <dbReference type="Rhea" id="RHEA-COMP:10001"/>
        <dbReference type="Rhea" id="RHEA-COMP:10162"/>
        <dbReference type="Rhea" id="RHEA-COMP:10485"/>
        <dbReference type="ChEBI" id="CHEBI:17319"/>
        <dbReference type="ChEBI" id="CHEBI:33737"/>
        <dbReference type="ChEBI" id="CHEBI:33738"/>
        <dbReference type="ChEBI" id="CHEBI:57844"/>
        <dbReference type="ChEBI" id="CHEBI:57856"/>
        <dbReference type="ChEBI" id="CHEBI:59789"/>
        <dbReference type="ChEBI" id="CHEBI:74411"/>
        <dbReference type="ChEBI" id="CHEBI:74497"/>
        <dbReference type="EC" id="2.1.1.192"/>
    </reaction>
</comment>
<name>A0A1C6H8M2_9FIRM</name>
<evidence type="ECO:0000256" key="6">
    <source>
        <dbReference type="ARBA" id="ARBA00022679"/>
    </source>
</evidence>
<feature type="binding site" evidence="12">
    <location>
        <position position="111"/>
    </location>
    <ligand>
        <name>[4Fe-4S] cluster</name>
        <dbReference type="ChEBI" id="CHEBI:49883"/>
        <note>4Fe-4S-S-AdoMet</note>
    </ligand>
</feature>
<dbReference type="HAMAP" id="MF_01849">
    <property type="entry name" value="RNA_methyltr_RlmN"/>
    <property type="match status" value="1"/>
</dbReference>
<dbReference type="InterPro" id="IPR004383">
    <property type="entry name" value="rRNA_lsu_MTrfase_RlmN/Cfr"/>
</dbReference>
<dbReference type="PIRSF" id="PIRSF006004">
    <property type="entry name" value="CHP00048"/>
    <property type="match status" value="1"/>
</dbReference>
<keyword evidence="3 12" id="KW-0963">Cytoplasm</keyword>
<comment type="similarity">
    <text evidence="12">Belongs to the radical SAM superfamily. RlmN family.</text>
</comment>
<dbReference type="InterPro" id="IPR040072">
    <property type="entry name" value="Methyltransferase_A"/>
</dbReference>
<dbReference type="InterPro" id="IPR058240">
    <property type="entry name" value="rSAM_sf"/>
</dbReference>
<feature type="active site" description="Proton acceptor" evidence="12">
    <location>
        <position position="91"/>
    </location>
</feature>
<dbReference type="GO" id="GO:0019843">
    <property type="term" value="F:rRNA binding"/>
    <property type="evidence" value="ECO:0007669"/>
    <property type="project" value="UniProtKB-UniRule"/>
</dbReference>
<gene>
    <name evidence="12 14" type="primary">rlmN</name>
    <name evidence="14" type="ORF">SAMEA3545359_00732</name>
</gene>
<dbReference type="GO" id="GO:0051539">
    <property type="term" value="F:4 iron, 4 sulfur cluster binding"/>
    <property type="evidence" value="ECO:0007669"/>
    <property type="project" value="UniProtKB-UniRule"/>
</dbReference>
<sequence length="340" mass="37763">MQQINGLSYAQVEELVKACGQPAYRAGQLFGWLHQKRAAAFEDMKNLPKAFREQLAARGTIAKVTIEKKLVSQLDGTVKYLFSLPDGETVECVVMRYKHGLSICLSTQVGCKMGCSFCASTLAGYVRDLTAAEILDQIYTAADDLGERIGNIVLMGIGEPLDNYQNVLDFIRLVTDSRGMDLSPRHITLSTCGIVPGILKLADEGLPITLSISLHAPNDALRDQLMPVNRKYRIHQVLAACRQFEQKTGRRISFEYTLIDGVNDSRDCARQLADLCRGLMCHVNLIPVNKVQETGYTQSHQVTQFQAWLQDRGVNATVRRTLGQDISAACGQLRRQSLQQ</sequence>
<comment type="miscellaneous">
    <text evidence="12">Reaction proceeds by a ping-pong mechanism involving intermediate methylation of a conserved cysteine residue.</text>
</comment>
<feature type="binding site" evidence="12">
    <location>
        <position position="118"/>
    </location>
    <ligand>
        <name>[4Fe-4S] cluster</name>
        <dbReference type="ChEBI" id="CHEBI:49883"/>
        <note>4Fe-4S-S-AdoMet</note>
    </ligand>
</feature>
<comment type="subcellular location">
    <subcellularLocation>
        <location evidence="1 12">Cytoplasm</location>
    </subcellularLocation>
</comment>
<evidence type="ECO:0000256" key="5">
    <source>
        <dbReference type="ARBA" id="ARBA00022603"/>
    </source>
</evidence>
<comment type="catalytic activity">
    <reaction evidence="12">
        <text>adenosine(2503) in 23S rRNA + 2 reduced [2Fe-2S]-[ferredoxin] + 2 S-adenosyl-L-methionine = 2-methyladenosine(2503) in 23S rRNA + 5'-deoxyadenosine + L-methionine + 2 oxidized [2Fe-2S]-[ferredoxin] + S-adenosyl-L-homocysteine</text>
        <dbReference type="Rhea" id="RHEA:42916"/>
        <dbReference type="Rhea" id="RHEA-COMP:10000"/>
        <dbReference type="Rhea" id="RHEA-COMP:10001"/>
        <dbReference type="Rhea" id="RHEA-COMP:10152"/>
        <dbReference type="Rhea" id="RHEA-COMP:10282"/>
        <dbReference type="ChEBI" id="CHEBI:17319"/>
        <dbReference type="ChEBI" id="CHEBI:33737"/>
        <dbReference type="ChEBI" id="CHEBI:33738"/>
        <dbReference type="ChEBI" id="CHEBI:57844"/>
        <dbReference type="ChEBI" id="CHEBI:57856"/>
        <dbReference type="ChEBI" id="CHEBI:59789"/>
        <dbReference type="ChEBI" id="CHEBI:74411"/>
        <dbReference type="ChEBI" id="CHEBI:74497"/>
        <dbReference type="EC" id="2.1.1.192"/>
    </reaction>
</comment>
<dbReference type="GO" id="GO:0002935">
    <property type="term" value="F:tRNA (adenine(37)-C2)-methyltransferase activity"/>
    <property type="evidence" value="ECO:0007669"/>
    <property type="project" value="UniProtKB-UniRule"/>
</dbReference>
<dbReference type="PROSITE" id="PS51918">
    <property type="entry name" value="RADICAL_SAM"/>
    <property type="match status" value="1"/>
</dbReference>
<comment type="caution">
    <text evidence="12">Lacks conserved residue(s) required for the propagation of feature annotation.</text>
</comment>
<dbReference type="GO" id="GO:0005737">
    <property type="term" value="C:cytoplasm"/>
    <property type="evidence" value="ECO:0007669"/>
    <property type="project" value="UniProtKB-SubCell"/>
</dbReference>
<protein>
    <recommendedName>
        <fullName evidence="12">Probable dual-specificity RNA methyltransferase RlmN</fullName>
        <ecNumber evidence="12">2.1.1.192</ecNumber>
    </recommendedName>
    <alternativeName>
        <fullName evidence="12">23S rRNA (adenine(2503)-C(2))-methyltransferase</fullName>
    </alternativeName>
    <alternativeName>
        <fullName evidence="12">23S rRNA m2A2503 methyltransferase</fullName>
    </alternativeName>
    <alternativeName>
        <fullName evidence="12">Ribosomal RNA large subunit methyltransferase N</fullName>
    </alternativeName>
    <alternativeName>
        <fullName evidence="12">tRNA (adenine(37)-C(2))-methyltransferase</fullName>
    </alternativeName>
    <alternativeName>
        <fullName evidence="12">tRNA m2A37 methyltransferase</fullName>
    </alternativeName>
</protein>
<evidence type="ECO:0000256" key="2">
    <source>
        <dbReference type="ARBA" id="ARBA00022485"/>
    </source>
</evidence>
<keyword evidence="4 12" id="KW-0698">rRNA processing</keyword>
<dbReference type="InterPro" id="IPR048641">
    <property type="entry name" value="RlmN_N"/>
</dbReference>
<keyword evidence="9 12" id="KW-0479">Metal-binding</keyword>
<dbReference type="SFLD" id="SFLDG01062">
    <property type="entry name" value="methyltransferase_(Class_A)"/>
    <property type="match status" value="1"/>
</dbReference>
<dbReference type="SUPFAM" id="SSF102114">
    <property type="entry name" value="Radical SAM enzymes"/>
    <property type="match status" value="1"/>
</dbReference>
<feature type="binding site" evidence="12">
    <location>
        <position position="190"/>
    </location>
    <ligand>
        <name>S-adenosyl-L-methionine</name>
        <dbReference type="ChEBI" id="CHEBI:59789"/>
    </ligand>
</feature>
<feature type="binding site" evidence="12">
    <location>
        <begin position="213"/>
        <end position="215"/>
    </location>
    <ligand>
        <name>S-adenosyl-L-methionine</name>
        <dbReference type="ChEBI" id="CHEBI:59789"/>
    </ligand>
</feature>
<evidence type="ECO:0000256" key="3">
    <source>
        <dbReference type="ARBA" id="ARBA00022490"/>
    </source>
</evidence>
<accession>A0A1C6H8M2</accession>
<keyword evidence="7 12" id="KW-0949">S-adenosyl-L-methionine</keyword>
<dbReference type="NCBIfam" id="TIGR00048">
    <property type="entry name" value="rRNA_mod_RlmN"/>
    <property type="match status" value="1"/>
</dbReference>
<dbReference type="SFLD" id="SFLDF00275">
    <property type="entry name" value="adenosine_C2_methyltransferase"/>
    <property type="match status" value="1"/>
</dbReference>
<dbReference type="PANTHER" id="PTHR30544:SF5">
    <property type="entry name" value="RADICAL SAM CORE DOMAIN-CONTAINING PROTEIN"/>
    <property type="match status" value="1"/>
</dbReference>